<keyword evidence="4" id="KW-0824">TTQ</keyword>
<dbReference type="InterPro" id="IPR006311">
    <property type="entry name" value="TAT_signal"/>
</dbReference>
<sequence>MQQRNWIDRGFEISARHFARRTSRRSFLSQLGAFLFGAASIPLLPMSRVGAQAADMGFKDPDIEGDAGDPQSCDYWRYCSIDGFMSACCGGTATSCPPGTEMSAVTWVGTCRNPADNRDYLISYNDCCGQSRCGQCFCNNNEDDRPTYVPAKSNNINWCLASSTTAYNSTVALVLGISEGN</sequence>
<dbReference type="EMBL" id="UINC01006837">
    <property type="protein sequence ID" value="SVA29936.1"/>
    <property type="molecule type" value="Genomic_DNA"/>
</dbReference>
<comment type="subcellular location">
    <subcellularLocation>
        <location evidence="1">Periplasm</location>
    </subcellularLocation>
</comment>
<evidence type="ECO:0000256" key="3">
    <source>
        <dbReference type="ARBA" id="ARBA00022448"/>
    </source>
</evidence>
<dbReference type="GO" id="GO:0042597">
    <property type="term" value="C:periplasmic space"/>
    <property type="evidence" value="ECO:0007669"/>
    <property type="project" value="UniProtKB-SubCell"/>
</dbReference>
<dbReference type="InterPro" id="IPR013504">
    <property type="entry name" value="MADH/AADH_Ltc_C_dom"/>
</dbReference>
<evidence type="ECO:0000256" key="7">
    <source>
        <dbReference type="ARBA" id="ARBA00022982"/>
    </source>
</evidence>
<keyword evidence="5" id="KW-0732">Signal</keyword>
<dbReference type="GO" id="GO:0030058">
    <property type="term" value="F:aliphatic amine dehydrogenase activity"/>
    <property type="evidence" value="ECO:0007669"/>
    <property type="project" value="InterPro"/>
</dbReference>
<evidence type="ECO:0000313" key="11">
    <source>
        <dbReference type="EMBL" id="SVA29936.1"/>
    </source>
</evidence>
<evidence type="ECO:0000256" key="5">
    <source>
        <dbReference type="ARBA" id="ARBA00022729"/>
    </source>
</evidence>
<name>A0A381UP54_9ZZZZ</name>
<dbReference type="Pfam" id="PF02975">
    <property type="entry name" value="Me-amine-dh_L"/>
    <property type="match status" value="1"/>
</dbReference>
<comment type="similarity">
    <text evidence="2">Belongs to the aromatic amine dehydrogenase light chain family.</text>
</comment>
<evidence type="ECO:0000256" key="1">
    <source>
        <dbReference type="ARBA" id="ARBA00004418"/>
    </source>
</evidence>
<feature type="domain" description="Methylamine/Aralkylamine dehydrogenase light chain C-terminal" evidence="10">
    <location>
        <begin position="68"/>
        <end position="176"/>
    </location>
</feature>
<evidence type="ECO:0000256" key="4">
    <source>
        <dbReference type="ARBA" id="ARBA00022709"/>
    </source>
</evidence>
<evidence type="ECO:0000256" key="6">
    <source>
        <dbReference type="ARBA" id="ARBA00022764"/>
    </source>
</evidence>
<dbReference type="InterPro" id="IPR016008">
    <property type="entry name" value="Amine_DH_Ltc"/>
</dbReference>
<dbReference type="PIRSF" id="PIRSF000192">
    <property type="entry name" value="Amine_dh_beta"/>
    <property type="match status" value="1"/>
</dbReference>
<dbReference type="PROSITE" id="PS51318">
    <property type="entry name" value="TAT"/>
    <property type="match status" value="1"/>
</dbReference>
<evidence type="ECO:0000259" key="10">
    <source>
        <dbReference type="Pfam" id="PF02975"/>
    </source>
</evidence>
<evidence type="ECO:0000256" key="9">
    <source>
        <dbReference type="ARBA" id="ARBA00023157"/>
    </source>
</evidence>
<protein>
    <recommendedName>
        <fullName evidence="10">Methylamine/Aralkylamine dehydrogenase light chain C-terminal domain-containing protein</fullName>
    </recommendedName>
</protein>
<dbReference type="SUPFAM" id="SSF57561">
    <property type="entry name" value="Methylamine dehydrogenase, L chain"/>
    <property type="match status" value="1"/>
</dbReference>
<dbReference type="AlphaFoldDB" id="A0A381UP54"/>
<accession>A0A381UP54</accession>
<evidence type="ECO:0000256" key="8">
    <source>
        <dbReference type="ARBA" id="ARBA00023002"/>
    </source>
</evidence>
<reference evidence="11" key="1">
    <citation type="submission" date="2018-05" db="EMBL/GenBank/DDBJ databases">
        <authorList>
            <person name="Lanie J.A."/>
            <person name="Ng W.-L."/>
            <person name="Kazmierczak K.M."/>
            <person name="Andrzejewski T.M."/>
            <person name="Davidsen T.M."/>
            <person name="Wayne K.J."/>
            <person name="Tettelin H."/>
            <person name="Glass J.I."/>
            <person name="Rusch D."/>
            <person name="Podicherti R."/>
            <person name="Tsui H.-C.T."/>
            <person name="Winkler M.E."/>
        </authorList>
    </citation>
    <scope>NUCLEOTIDE SEQUENCE</scope>
</reference>
<organism evidence="11">
    <name type="scientific">marine metagenome</name>
    <dbReference type="NCBI Taxonomy" id="408172"/>
    <lineage>
        <taxon>unclassified sequences</taxon>
        <taxon>metagenomes</taxon>
        <taxon>ecological metagenomes</taxon>
    </lineage>
</organism>
<keyword evidence="8" id="KW-0560">Oxidoreductase</keyword>
<dbReference type="GO" id="GO:0009308">
    <property type="term" value="P:amine metabolic process"/>
    <property type="evidence" value="ECO:0007669"/>
    <property type="project" value="InterPro"/>
</dbReference>
<dbReference type="Gene3D" id="2.60.30.10">
    <property type="entry name" value="Methylamine/Aralkylamine dehydrogenase light chain"/>
    <property type="match status" value="1"/>
</dbReference>
<dbReference type="InterPro" id="IPR036560">
    <property type="entry name" value="MADH/AADH_L_sf"/>
</dbReference>
<keyword evidence="6" id="KW-0574">Periplasm</keyword>
<keyword evidence="9" id="KW-1015">Disulfide bond</keyword>
<keyword evidence="7" id="KW-0249">Electron transport</keyword>
<proteinExistence type="inferred from homology"/>
<keyword evidence="3" id="KW-0813">Transport</keyword>
<evidence type="ECO:0000256" key="2">
    <source>
        <dbReference type="ARBA" id="ARBA00010711"/>
    </source>
</evidence>
<gene>
    <name evidence="11" type="ORF">METZ01_LOCUS82790</name>
</gene>